<dbReference type="InterPro" id="IPR023415">
    <property type="entry name" value="LDLR_class-A_CS"/>
</dbReference>
<feature type="domain" description="Peptidase S1" evidence="5">
    <location>
        <begin position="419"/>
        <end position="676"/>
    </location>
</feature>
<feature type="disulfide bond" evidence="3">
    <location>
        <begin position="306"/>
        <end position="333"/>
    </location>
</feature>
<dbReference type="Pfam" id="PF00089">
    <property type="entry name" value="Trypsin"/>
    <property type="match status" value="1"/>
</dbReference>
<dbReference type="InterPro" id="IPR000436">
    <property type="entry name" value="Sushi_SCR_CCP_dom"/>
</dbReference>
<organism evidence="7 8">
    <name type="scientific">Vanessa tameamea</name>
    <name type="common">Kamehameha butterfly</name>
    <dbReference type="NCBI Taxonomy" id="334116"/>
    <lineage>
        <taxon>Eukaryota</taxon>
        <taxon>Metazoa</taxon>
        <taxon>Ecdysozoa</taxon>
        <taxon>Arthropoda</taxon>
        <taxon>Hexapoda</taxon>
        <taxon>Insecta</taxon>
        <taxon>Pterygota</taxon>
        <taxon>Neoptera</taxon>
        <taxon>Endopterygota</taxon>
        <taxon>Lepidoptera</taxon>
        <taxon>Glossata</taxon>
        <taxon>Ditrysia</taxon>
        <taxon>Papilionoidea</taxon>
        <taxon>Nymphalidae</taxon>
        <taxon>Nymphalinae</taxon>
        <taxon>Vanessa</taxon>
    </lineage>
</organism>
<evidence type="ECO:0000259" key="6">
    <source>
        <dbReference type="PROSITE" id="PS50923"/>
    </source>
</evidence>
<dbReference type="Pfam" id="PF00057">
    <property type="entry name" value="Ldl_recept_a"/>
    <property type="match status" value="5"/>
</dbReference>
<feature type="disulfide bond" evidence="2">
    <location>
        <begin position="47"/>
        <end position="62"/>
    </location>
</feature>
<accession>A0ABM4AX58</accession>
<name>A0ABM4AX58_VANTA</name>
<dbReference type="PANTHER" id="PTHR24252:SF7">
    <property type="entry name" value="HYALIN"/>
    <property type="match status" value="1"/>
</dbReference>
<comment type="caution">
    <text evidence="3">Lacks conserved residue(s) required for the propagation of feature annotation.</text>
</comment>
<feature type="domain" description="Sushi" evidence="6">
    <location>
        <begin position="270"/>
        <end position="335"/>
    </location>
</feature>
<dbReference type="SUPFAM" id="SSF50494">
    <property type="entry name" value="Trypsin-like serine proteases"/>
    <property type="match status" value="1"/>
</dbReference>
<dbReference type="SMART" id="SM00192">
    <property type="entry name" value="LDLa"/>
    <property type="match status" value="5"/>
</dbReference>
<keyword evidence="1 3" id="KW-1015">Disulfide bond</keyword>
<dbReference type="InterPro" id="IPR036055">
    <property type="entry name" value="LDL_receptor-like_sf"/>
</dbReference>
<dbReference type="Gene3D" id="2.10.70.10">
    <property type="entry name" value="Complement Module, domain 1"/>
    <property type="match status" value="1"/>
</dbReference>
<evidence type="ECO:0000313" key="7">
    <source>
        <dbReference type="Proteomes" id="UP001652626"/>
    </source>
</evidence>
<feature type="disulfide bond" evidence="2">
    <location>
        <begin position="35"/>
        <end position="53"/>
    </location>
</feature>
<reference evidence="8" key="1">
    <citation type="submission" date="2025-08" db="UniProtKB">
        <authorList>
            <consortium name="RefSeq"/>
        </authorList>
    </citation>
    <scope>IDENTIFICATION</scope>
    <source>
        <tissue evidence="8">Whole body</tissue>
    </source>
</reference>
<keyword evidence="7" id="KW-1185">Reference proteome</keyword>
<dbReference type="PANTHER" id="PTHR24252">
    <property type="entry name" value="ACROSIN-RELATED"/>
    <property type="match status" value="1"/>
</dbReference>
<keyword evidence="3" id="KW-0768">Sushi</keyword>
<dbReference type="PRINTS" id="PR00261">
    <property type="entry name" value="LDLRECEPTOR"/>
</dbReference>
<feature type="disulfide bond" evidence="2">
    <location>
        <begin position="93"/>
        <end position="111"/>
    </location>
</feature>
<dbReference type="PROSITE" id="PS01209">
    <property type="entry name" value="LDLRA_1"/>
    <property type="match status" value="3"/>
</dbReference>
<feature type="chain" id="PRO_5046610637" evidence="4">
    <location>
        <begin position="19"/>
        <end position="676"/>
    </location>
</feature>
<evidence type="ECO:0000256" key="4">
    <source>
        <dbReference type="SAM" id="SignalP"/>
    </source>
</evidence>
<feature type="disulfide bond" evidence="2">
    <location>
        <begin position="28"/>
        <end position="40"/>
    </location>
</feature>
<keyword evidence="4" id="KW-0732">Signal</keyword>
<dbReference type="CDD" id="cd00190">
    <property type="entry name" value="Tryp_SPc"/>
    <property type="match status" value="1"/>
</dbReference>
<dbReference type="SUPFAM" id="SSF57424">
    <property type="entry name" value="LDL receptor-like module"/>
    <property type="match status" value="5"/>
</dbReference>
<feature type="disulfide bond" evidence="2">
    <location>
        <begin position="210"/>
        <end position="222"/>
    </location>
</feature>
<dbReference type="SUPFAM" id="SSF57535">
    <property type="entry name" value="Complement control module/SCR domain"/>
    <property type="match status" value="1"/>
</dbReference>
<feature type="disulfide bond" evidence="2">
    <location>
        <begin position="86"/>
        <end position="98"/>
    </location>
</feature>
<evidence type="ECO:0000256" key="1">
    <source>
        <dbReference type="ARBA" id="ARBA00023157"/>
    </source>
</evidence>
<dbReference type="Proteomes" id="UP001652626">
    <property type="component" value="Chromosome 29"/>
</dbReference>
<dbReference type="Gene3D" id="4.10.400.10">
    <property type="entry name" value="Low-density Lipoprotein Receptor"/>
    <property type="match status" value="5"/>
</dbReference>
<gene>
    <name evidence="8" type="primary">LOC113404287</name>
</gene>
<feature type="signal peptide" evidence="4">
    <location>
        <begin position="1"/>
        <end position="18"/>
    </location>
</feature>
<dbReference type="InterPro" id="IPR002172">
    <property type="entry name" value="LDrepeatLR_classA_rpt"/>
</dbReference>
<sequence>MLLCALFIIFTVSPPALSYIVPEGANSCALRELMCLDGNCVPLNSLCDGKRDCFDGSDELYCDSLLNPQTNEDLTLSRPRRQASSCQKNQHQCRDGTCIGLDGKCDGIVDCPDGSDETHALCRKMKCQSNWFRCTYGACVDGTAPCNGIKECADESDELLPRCRNETDEVSGQFRCANGQTIPASEHCDGVVDCSDGSDETVRSCASKTCAPYLFQCAYGACVDQGSDCNGKKECADDSDESDELCNRISPGSPKPVTVKPIDKPVAQGGKCVLPPFPEHGTYTMGGNPSATPGQTFPTVFLNISCNPGFGVERDVTSVFCFGGDWSNDIPKCVRFCRLNQHESVEYRCRLSGPDSLEGTRECGTEEPAGTVVKPVCRAPNYYNSDILNPMRCIDGSWTYIAICKPECGTITPGGAQLVLGGQVAKRGELPWHAGIYTKETTPYQQICGGSLISTRTIISAAHCFWSDTYKLLPATNYAVAVGKIYRPWNNPHDPDAQKSDVANIVVPPHFRGAEANFQDDIALVVVATPFTYQVYIRPVCVDFDVNFDRTQLTDRSLGKVAGWGLTAENGAASQVLKVVELPYVKIEECFAISPPSFREYITSDKICAGYTNGTTLCQGDSGGGLAFSASERSTQRYYLRGIVSTAPRNENLCNAHTLTAFTQVIKHEHFIKEYV</sequence>
<dbReference type="PROSITE" id="PS00134">
    <property type="entry name" value="TRYPSIN_HIS"/>
    <property type="match status" value="1"/>
</dbReference>
<evidence type="ECO:0000313" key="8">
    <source>
        <dbReference type="RefSeq" id="XP_064075874.1"/>
    </source>
</evidence>
<dbReference type="PROSITE" id="PS50923">
    <property type="entry name" value="SUSHI"/>
    <property type="match status" value="1"/>
</dbReference>
<dbReference type="CDD" id="cd00112">
    <property type="entry name" value="LDLa"/>
    <property type="match status" value="5"/>
</dbReference>
<dbReference type="PROSITE" id="PS50068">
    <property type="entry name" value="LDLRA_2"/>
    <property type="match status" value="5"/>
</dbReference>
<dbReference type="RefSeq" id="XP_064075874.1">
    <property type="nucleotide sequence ID" value="XM_064219804.1"/>
</dbReference>
<dbReference type="GeneID" id="113404287"/>
<feature type="disulfide bond" evidence="2">
    <location>
        <begin position="176"/>
        <end position="194"/>
    </location>
</feature>
<feature type="disulfide bond" evidence="2">
    <location>
        <begin position="134"/>
        <end position="152"/>
    </location>
</feature>
<dbReference type="InterPro" id="IPR001254">
    <property type="entry name" value="Trypsin_dom"/>
</dbReference>
<dbReference type="Gene3D" id="2.40.10.10">
    <property type="entry name" value="Trypsin-like serine proteases"/>
    <property type="match status" value="1"/>
</dbReference>
<evidence type="ECO:0000259" key="5">
    <source>
        <dbReference type="PROSITE" id="PS50240"/>
    </source>
</evidence>
<dbReference type="InterPro" id="IPR018114">
    <property type="entry name" value="TRYPSIN_HIS"/>
</dbReference>
<feature type="disulfide bond" evidence="2">
    <location>
        <begin position="127"/>
        <end position="139"/>
    </location>
</feature>
<proteinExistence type="predicted"/>
<feature type="disulfide bond" evidence="2">
    <location>
        <begin position="217"/>
        <end position="235"/>
    </location>
</feature>
<protein>
    <submittedName>
        <fullName evidence="8">Modular serine protease-like</fullName>
    </submittedName>
</protein>
<dbReference type="InterPro" id="IPR043504">
    <property type="entry name" value="Peptidase_S1_PA_chymotrypsin"/>
</dbReference>
<dbReference type="PROSITE" id="PS50240">
    <property type="entry name" value="TRYPSIN_DOM"/>
    <property type="match status" value="1"/>
</dbReference>
<evidence type="ECO:0000256" key="2">
    <source>
        <dbReference type="PROSITE-ProRule" id="PRU00124"/>
    </source>
</evidence>
<dbReference type="InterPro" id="IPR035976">
    <property type="entry name" value="Sushi/SCR/CCP_sf"/>
</dbReference>
<evidence type="ECO:0000256" key="3">
    <source>
        <dbReference type="PROSITE-ProRule" id="PRU00302"/>
    </source>
</evidence>
<dbReference type="SMART" id="SM00020">
    <property type="entry name" value="Tryp_SPc"/>
    <property type="match status" value="1"/>
</dbReference>
<dbReference type="InterPro" id="IPR009003">
    <property type="entry name" value="Peptidase_S1_PA"/>
</dbReference>